<feature type="transmembrane region" description="Helical" evidence="1">
    <location>
        <begin position="43"/>
        <end position="65"/>
    </location>
</feature>
<feature type="transmembrane region" description="Helical" evidence="1">
    <location>
        <begin position="97"/>
        <end position="117"/>
    </location>
</feature>
<sequence length="188" mass="20272">MKPLFAFSAIAALLVSVLASLWLSSSTPSNPALLWVVLQLKPTLAVAWLLIALLLLCTFVHYTFLTRRDGAIVLPQAPEADVPSNPTSSSNPPADEINYCAAFLQFALMCDAGITSFTLFKHGVPWAHTDTTLDNLIAFALFFLHGLGSCSFLYAVLNLLRSGVKYVRGTTAPDGTLNEEGNIVDAEK</sequence>
<keyword evidence="1" id="KW-0812">Transmembrane</keyword>
<proteinExistence type="predicted"/>
<dbReference type="OrthoDB" id="2898708at2759"/>
<name>A0A8H7D6N6_9AGAR</name>
<keyword evidence="4" id="KW-1185">Reference proteome</keyword>
<dbReference type="AlphaFoldDB" id="A0A8H7D6N6"/>
<feature type="signal peptide" evidence="2">
    <location>
        <begin position="1"/>
        <end position="19"/>
    </location>
</feature>
<keyword evidence="1" id="KW-1133">Transmembrane helix</keyword>
<evidence type="ECO:0000313" key="3">
    <source>
        <dbReference type="EMBL" id="KAF7360808.1"/>
    </source>
</evidence>
<feature type="transmembrane region" description="Helical" evidence="1">
    <location>
        <begin position="137"/>
        <end position="160"/>
    </location>
</feature>
<feature type="chain" id="PRO_5034303548" evidence="2">
    <location>
        <begin position="20"/>
        <end position="188"/>
    </location>
</feature>
<organism evidence="3 4">
    <name type="scientific">Mycena venus</name>
    <dbReference type="NCBI Taxonomy" id="2733690"/>
    <lineage>
        <taxon>Eukaryota</taxon>
        <taxon>Fungi</taxon>
        <taxon>Dikarya</taxon>
        <taxon>Basidiomycota</taxon>
        <taxon>Agaricomycotina</taxon>
        <taxon>Agaricomycetes</taxon>
        <taxon>Agaricomycetidae</taxon>
        <taxon>Agaricales</taxon>
        <taxon>Marasmiineae</taxon>
        <taxon>Mycenaceae</taxon>
        <taxon>Mycena</taxon>
    </lineage>
</organism>
<keyword evidence="1" id="KW-0472">Membrane</keyword>
<dbReference type="Proteomes" id="UP000620124">
    <property type="component" value="Unassembled WGS sequence"/>
</dbReference>
<evidence type="ECO:0000313" key="4">
    <source>
        <dbReference type="Proteomes" id="UP000620124"/>
    </source>
</evidence>
<comment type="caution">
    <text evidence="3">The sequence shown here is derived from an EMBL/GenBank/DDBJ whole genome shotgun (WGS) entry which is preliminary data.</text>
</comment>
<protein>
    <submittedName>
        <fullName evidence="3">Uncharacterized protein</fullName>
    </submittedName>
</protein>
<keyword evidence="2" id="KW-0732">Signal</keyword>
<gene>
    <name evidence="3" type="ORF">MVEN_00812800</name>
</gene>
<dbReference type="EMBL" id="JACAZI010000005">
    <property type="protein sequence ID" value="KAF7360808.1"/>
    <property type="molecule type" value="Genomic_DNA"/>
</dbReference>
<evidence type="ECO:0000256" key="1">
    <source>
        <dbReference type="SAM" id="Phobius"/>
    </source>
</evidence>
<reference evidence="3" key="1">
    <citation type="submission" date="2020-05" db="EMBL/GenBank/DDBJ databases">
        <title>Mycena genomes resolve the evolution of fungal bioluminescence.</title>
        <authorList>
            <person name="Tsai I.J."/>
        </authorList>
    </citation>
    <scope>NUCLEOTIDE SEQUENCE</scope>
    <source>
        <strain evidence="3">CCC161011</strain>
    </source>
</reference>
<accession>A0A8H7D6N6</accession>
<evidence type="ECO:0000256" key="2">
    <source>
        <dbReference type="SAM" id="SignalP"/>
    </source>
</evidence>